<dbReference type="Gene3D" id="2.120.10.30">
    <property type="entry name" value="TolB, C-terminal domain"/>
    <property type="match status" value="1"/>
</dbReference>
<accession>A0A6J8DVU2</accession>
<reference evidence="2 3" key="1">
    <citation type="submission" date="2020-06" db="EMBL/GenBank/DDBJ databases">
        <authorList>
            <person name="Li R."/>
            <person name="Bekaert M."/>
        </authorList>
    </citation>
    <scope>NUCLEOTIDE SEQUENCE [LARGE SCALE GENOMIC DNA]</scope>
    <source>
        <strain evidence="3">wild</strain>
    </source>
</reference>
<proteinExistence type="predicted"/>
<keyword evidence="1" id="KW-0175">Coiled coil</keyword>
<dbReference type="PANTHER" id="PTHR24104">
    <property type="entry name" value="E3 UBIQUITIN-PROTEIN LIGASE NHLRC1-RELATED"/>
    <property type="match status" value="1"/>
</dbReference>
<feature type="coiled-coil region" evidence="1">
    <location>
        <begin position="104"/>
        <end position="160"/>
    </location>
</feature>
<sequence>MLKCVTVTLILYKSTHSTPVRDLNNVQADNRFEVKTILLTEFDKLPSFIKNTSVCCTDHDHKCELYCSHRQLCCTVCLKESHVHCEKLETIQDVVKNVKTSPLLEDIENDLKFIMTNLESLIKNRQENKTRINAQKLACMEEIQNVRKLIIDRLDEMEKSLKDTMASNVEQLGLDFDNLSQELNVHKSYISALQKELEAALIIATDLQVFLGLRPLEVRVEEEFSYLETLKTNKAMDEVNLKLDISSIMRAISEGSESFGKGQAQLLLPSVNDKSNITFSEKAQFQLPIGENDIKILGCTVLPGGLLIFTDSKNNRLLICDGDGTFERDICLSFTPRDITYINNSTIGVTCKSSKKVVLIELITGKELSSFSTSDNCYGLSFLNELLTLRITGSFITTTLTGKIKSTLEEADCSTYCCASEDCIISSNRTNHSVLCYKTNGDPAWQFQDQKLQTPRDVTVDENGCVLVVGAKSNNVFVISSDGQRGREILNDLDKPYTVHFDKTSKLMVVANRSGSAKVFTKT</sequence>
<dbReference type="GO" id="GO:0061630">
    <property type="term" value="F:ubiquitin protein ligase activity"/>
    <property type="evidence" value="ECO:0007669"/>
    <property type="project" value="TreeGrafter"/>
</dbReference>
<organism evidence="2 3">
    <name type="scientific">Mytilus coruscus</name>
    <name type="common">Sea mussel</name>
    <dbReference type="NCBI Taxonomy" id="42192"/>
    <lineage>
        <taxon>Eukaryota</taxon>
        <taxon>Metazoa</taxon>
        <taxon>Spiralia</taxon>
        <taxon>Lophotrochozoa</taxon>
        <taxon>Mollusca</taxon>
        <taxon>Bivalvia</taxon>
        <taxon>Autobranchia</taxon>
        <taxon>Pteriomorphia</taxon>
        <taxon>Mytilida</taxon>
        <taxon>Mytiloidea</taxon>
        <taxon>Mytilidae</taxon>
        <taxon>Mytilinae</taxon>
        <taxon>Mytilus</taxon>
    </lineage>
</organism>
<dbReference type="InterPro" id="IPR011042">
    <property type="entry name" value="6-blade_b-propeller_TolB-like"/>
</dbReference>
<dbReference type="EMBL" id="CACVKT020007820">
    <property type="protein sequence ID" value="CAC5410900.1"/>
    <property type="molecule type" value="Genomic_DNA"/>
</dbReference>
<dbReference type="SUPFAM" id="SSF101898">
    <property type="entry name" value="NHL repeat"/>
    <property type="match status" value="1"/>
</dbReference>
<gene>
    <name evidence="2" type="ORF">MCOR_44052</name>
</gene>
<evidence type="ECO:0008006" key="4">
    <source>
        <dbReference type="Google" id="ProtNLM"/>
    </source>
</evidence>
<dbReference type="InterPro" id="IPR050952">
    <property type="entry name" value="TRIM-NHL_E3_ligases"/>
</dbReference>
<dbReference type="GO" id="GO:0043161">
    <property type="term" value="P:proteasome-mediated ubiquitin-dependent protein catabolic process"/>
    <property type="evidence" value="ECO:0007669"/>
    <property type="project" value="TreeGrafter"/>
</dbReference>
<evidence type="ECO:0000256" key="1">
    <source>
        <dbReference type="SAM" id="Coils"/>
    </source>
</evidence>
<dbReference type="GO" id="GO:0008270">
    <property type="term" value="F:zinc ion binding"/>
    <property type="evidence" value="ECO:0007669"/>
    <property type="project" value="UniProtKB-KW"/>
</dbReference>
<evidence type="ECO:0000313" key="3">
    <source>
        <dbReference type="Proteomes" id="UP000507470"/>
    </source>
</evidence>
<keyword evidence="3" id="KW-1185">Reference proteome</keyword>
<protein>
    <recommendedName>
        <fullName evidence="4">B box-type domain-containing protein</fullName>
    </recommendedName>
</protein>
<dbReference type="OrthoDB" id="10066958at2759"/>
<name>A0A6J8DVU2_MYTCO</name>
<evidence type="ECO:0000313" key="2">
    <source>
        <dbReference type="EMBL" id="CAC5410900.1"/>
    </source>
</evidence>
<dbReference type="GO" id="GO:0000209">
    <property type="term" value="P:protein polyubiquitination"/>
    <property type="evidence" value="ECO:0007669"/>
    <property type="project" value="TreeGrafter"/>
</dbReference>
<dbReference type="AlphaFoldDB" id="A0A6J8DVU2"/>
<dbReference type="Proteomes" id="UP000507470">
    <property type="component" value="Unassembled WGS sequence"/>
</dbReference>
<dbReference type="PANTHER" id="PTHR24104:SF25">
    <property type="entry name" value="PROTEIN LIN-41"/>
    <property type="match status" value="1"/>
</dbReference>